<evidence type="ECO:0000313" key="2">
    <source>
        <dbReference type="EMBL" id="KAF9443831.1"/>
    </source>
</evidence>
<sequence>MSQADATTVSTQGKEPLLRQGPYMNPYKILRSFPEFPSKFLSSPYTLFATMELGFTAFAWSCHIHPHQLPYLNFEAMTIKSGFIAIFTFWNTIAVACALAICYDTFSREWAARPGEETGEVSTVTSGNVDRVRYSFQGRATKTFRTAFLAFLGLTILRTIGSSTITVTSGILLEEDLPISLISTSSLTPNSTNFNTQEFQVRLAQASMVVRLEQLLRSPWGYVPQPNWLIPLPAEDLNLTTTVEYETDLVEFHYTCQWQAPESFSQNNVVVGGQTWGGGIQTNASSVINDLSRTRNGSSILQLLPKNYTGLSAYVFLGGNSTVAVNSTNLNEAWINLSGLPSAFNPDGFATYHRGSSMVDWVRAPLATVLICDPRLQFVAGSVLLNPSTNLTAPDITIHSEGGIDSPGNVDPTTAETLFTAALTTAIGSPDLAAALRAIDFANFNSVAARMLLALPASRDWNNLSAIPPLDIKAINRNVDSFTLSALKPFTSGYRPDADIRASTSVSPAVVKAQYTSSRLVLAASVQFAILHTVLFCILAVTLAVLAHLNRTQGRSPFDLAYVRQELGYQMGPL</sequence>
<evidence type="ECO:0008006" key="4">
    <source>
        <dbReference type="Google" id="ProtNLM"/>
    </source>
</evidence>
<protein>
    <recommendedName>
        <fullName evidence="4">Transmembrane protein</fullName>
    </recommendedName>
</protein>
<comment type="caution">
    <text evidence="2">The sequence shown here is derived from an EMBL/GenBank/DDBJ whole genome shotgun (WGS) entry which is preliminary data.</text>
</comment>
<keyword evidence="1" id="KW-0472">Membrane</keyword>
<evidence type="ECO:0000256" key="1">
    <source>
        <dbReference type="SAM" id="Phobius"/>
    </source>
</evidence>
<organism evidence="2 3">
    <name type="scientific">Macrolepiota fuliginosa MF-IS2</name>
    <dbReference type="NCBI Taxonomy" id="1400762"/>
    <lineage>
        <taxon>Eukaryota</taxon>
        <taxon>Fungi</taxon>
        <taxon>Dikarya</taxon>
        <taxon>Basidiomycota</taxon>
        <taxon>Agaricomycotina</taxon>
        <taxon>Agaricomycetes</taxon>
        <taxon>Agaricomycetidae</taxon>
        <taxon>Agaricales</taxon>
        <taxon>Agaricineae</taxon>
        <taxon>Agaricaceae</taxon>
        <taxon>Macrolepiota</taxon>
    </lineage>
</organism>
<dbReference type="OrthoDB" id="3059023at2759"/>
<dbReference type="EMBL" id="MU151430">
    <property type="protein sequence ID" value="KAF9443831.1"/>
    <property type="molecule type" value="Genomic_DNA"/>
</dbReference>
<gene>
    <name evidence="2" type="ORF">P691DRAFT_382314</name>
</gene>
<evidence type="ECO:0000313" key="3">
    <source>
        <dbReference type="Proteomes" id="UP000807342"/>
    </source>
</evidence>
<dbReference type="Proteomes" id="UP000807342">
    <property type="component" value="Unassembled WGS sequence"/>
</dbReference>
<keyword evidence="1" id="KW-0812">Transmembrane</keyword>
<feature type="transmembrane region" description="Helical" evidence="1">
    <location>
        <begin position="147"/>
        <end position="173"/>
    </location>
</feature>
<keyword evidence="1" id="KW-1133">Transmembrane helix</keyword>
<accession>A0A9P5X5P1</accession>
<name>A0A9P5X5P1_9AGAR</name>
<proteinExistence type="predicted"/>
<keyword evidence="3" id="KW-1185">Reference proteome</keyword>
<feature type="transmembrane region" description="Helical" evidence="1">
    <location>
        <begin position="520"/>
        <end position="546"/>
    </location>
</feature>
<dbReference type="AlphaFoldDB" id="A0A9P5X5P1"/>
<feature type="transmembrane region" description="Helical" evidence="1">
    <location>
        <begin position="81"/>
        <end position="103"/>
    </location>
</feature>
<reference evidence="2" key="1">
    <citation type="submission" date="2020-11" db="EMBL/GenBank/DDBJ databases">
        <authorList>
            <consortium name="DOE Joint Genome Institute"/>
            <person name="Ahrendt S."/>
            <person name="Riley R."/>
            <person name="Andreopoulos W."/>
            <person name="Labutti K."/>
            <person name="Pangilinan J."/>
            <person name="Ruiz-Duenas F.J."/>
            <person name="Barrasa J.M."/>
            <person name="Sanchez-Garcia M."/>
            <person name="Camarero S."/>
            <person name="Miyauchi S."/>
            <person name="Serrano A."/>
            <person name="Linde D."/>
            <person name="Babiker R."/>
            <person name="Drula E."/>
            <person name="Ayuso-Fernandez I."/>
            <person name="Pacheco R."/>
            <person name="Padilla G."/>
            <person name="Ferreira P."/>
            <person name="Barriuso J."/>
            <person name="Kellner H."/>
            <person name="Castanera R."/>
            <person name="Alfaro M."/>
            <person name="Ramirez L."/>
            <person name="Pisabarro A.G."/>
            <person name="Kuo A."/>
            <person name="Tritt A."/>
            <person name="Lipzen A."/>
            <person name="He G."/>
            <person name="Yan M."/>
            <person name="Ng V."/>
            <person name="Cullen D."/>
            <person name="Martin F."/>
            <person name="Rosso M.-N."/>
            <person name="Henrissat B."/>
            <person name="Hibbett D."/>
            <person name="Martinez A.T."/>
            <person name="Grigoriev I.V."/>
        </authorList>
    </citation>
    <scope>NUCLEOTIDE SEQUENCE</scope>
    <source>
        <strain evidence="2">MF-IS2</strain>
    </source>
</reference>